<protein>
    <submittedName>
        <fullName evidence="3">Uncharacterized protein</fullName>
    </submittedName>
</protein>
<proteinExistence type="predicted"/>
<feature type="region of interest" description="Disordered" evidence="2">
    <location>
        <begin position="104"/>
        <end position="148"/>
    </location>
</feature>
<evidence type="ECO:0000313" key="3">
    <source>
        <dbReference type="EMBL" id="KAG8230511.1"/>
    </source>
</evidence>
<sequence length="148" mass="16587">MEVSISHLLITRDSSGMFCIQPMRDFALLDNEVALHRGNISAQSVETQTNSEVELLLERQRARELRAHNEELQARLAILIKEKDVALSRLAAVSEENIRLQRALQRESTGGESASSRGATSISKTSLREVPSRDDDDDDDEECHEDGR</sequence>
<feature type="compositionally biased region" description="Acidic residues" evidence="2">
    <location>
        <begin position="134"/>
        <end position="148"/>
    </location>
</feature>
<dbReference type="Proteomes" id="UP000792457">
    <property type="component" value="Unassembled WGS sequence"/>
</dbReference>
<comment type="caution">
    <text evidence="3">The sequence shown here is derived from an EMBL/GenBank/DDBJ whole genome shotgun (WGS) entry which is preliminary data.</text>
</comment>
<dbReference type="EMBL" id="KZ308492">
    <property type="protein sequence ID" value="KAG8230511.1"/>
    <property type="molecule type" value="Genomic_DNA"/>
</dbReference>
<reference evidence="3" key="2">
    <citation type="submission" date="2017-10" db="EMBL/GenBank/DDBJ databases">
        <title>Ladona fulva Genome sequencing and assembly.</title>
        <authorList>
            <person name="Murali S."/>
            <person name="Richards S."/>
            <person name="Bandaranaike D."/>
            <person name="Bellair M."/>
            <person name="Blankenburg K."/>
            <person name="Chao H."/>
            <person name="Dinh H."/>
            <person name="Doddapaneni H."/>
            <person name="Dugan-Rocha S."/>
            <person name="Elkadiri S."/>
            <person name="Gnanaolivu R."/>
            <person name="Hernandez B."/>
            <person name="Skinner E."/>
            <person name="Javaid M."/>
            <person name="Lee S."/>
            <person name="Li M."/>
            <person name="Ming W."/>
            <person name="Munidasa M."/>
            <person name="Muniz J."/>
            <person name="Nguyen L."/>
            <person name="Hughes D."/>
            <person name="Osuji N."/>
            <person name="Pu L.-L."/>
            <person name="Puazo M."/>
            <person name="Qu C."/>
            <person name="Quiroz J."/>
            <person name="Raj R."/>
            <person name="Weissenberger G."/>
            <person name="Xin Y."/>
            <person name="Zou X."/>
            <person name="Han Y."/>
            <person name="Worley K."/>
            <person name="Muzny D."/>
            <person name="Gibbs R."/>
        </authorList>
    </citation>
    <scope>NUCLEOTIDE SEQUENCE</scope>
    <source>
        <strain evidence="3">Sampled in the wild</strain>
    </source>
</reference>
<organism evidence="3 4">
    <name type="scientific">Ladona fulva</name>
    <name type="common">Scarce chaser dragonfly</name>
    <name type="synonym">Libellula fulva</name>
    <dbReference type="NCBI Taxonomy" id="123851"/>
    <lineage>
        <taxon>Eukaryota</taxon>
        <taxon>Metazoa</taxon>
        <taxon>Ecdysozoa</taxon>
        <taxon>Arthropoda</taxon>
        <taxon>Hexapoda</taxon>
        <taxon>Insecta</taxon>
        <taxon>Pterygota</taxon>
        <taxon>Palaeoptera</taxon>
        <taxon>Odonata</taxon>
        <taxon>Epiprocta</taxon>
        <taxon>Anisoptera</taxon>
        <taxon>Libelluloidea</taxon>
        <taxon>Libellulidae</taxon>
        <taxon>Ladona</taxon>
    </lineage>
</organism>
<feature type="coiled-coil region" evidence="1">
    <location>
        <begin position="55"/>
        <end position="89"/>
    </location>
</feature>
<keyword evidence="4" id="KW-1185">Reference proteome</keyword>
<gene>
    <name evidence="3" type="ORF">J437_LFUL010031</name>
</gene>
<accession>A0A8K0P1W7</accession>
<keyword evidence="1" id="KW-0175">Coiled coil</keyword>
<evidence type="ECO:0000256" key="2">
    <source>
        <dbReference type="SAM" id="MobiDB-lite"/>
    </source>
</evidence>
<evidence type="ECO:0000313" key="4">
    <source>
        <dbReference type="Proteomes" id="UP000792457"/>
    </source>
</evidence>
<feature type="compositionally biased region" description="Polar residues" evidence="2">
    <location>
        <begin position="106"/>
        <end position="125"/>
    </location>
</feature>
<evidence type="ECO:0000256" key="1">
    <source>
        <dbReference type="SAM" id="Coils"/>
    </source>
</evidence>
<reference evidence="3" key="1">
    <citation type="submission" date="2013-04" db="EMBL/GenBank/DDBJ databases">
        <authorList>
            <person name="Qu J."/>
            <person name="Murali S.C."/>
            <person name="Bandaranaike D."/>
            <person name="Bellair M."/>
            <person name="Blankenburg K."/>
            <person name="Chao H."/>
            <person name="Dinh H."/>
            <person name="Doddapaneni H."/>
            <person name="Downs B."/>
            <person name="Dugan-Rocha S."/>
            <person name="Elkadiri S."/>
            <person name="Gnanaolivu R.D."/>
            <person name="Hernandez B."/>
            <person name="Javaid M."/>
            <person name="Jayaseelan J.C."/>
            <person name="Lee S."/>
            <person name="Li M."/>
            <person name="Ming W."/>
            <person name="Munidasa M."/>
            <person name="Muniz J."/>
            <person name="Nguyen L."/>
            <person name="Ongeri F."/>
            <person name="Osuji N."/>
            <person name="Pu L.-L."/>
            <person name="Puazo M."/>
            <person name="Qu C."/>
            <person name="Quiroz J."/>
            <person name="Raj R."/>
            <person name="Weissenberger G."/>
            <person name="Xin Y."/>
            <person name="Zou X."/>
            <person name="Han Y."/>
            <person name="Richards S."/>
            <person name="Worley K."/>
            <person name="Muzny D."/>
            <person name="Gibbs R."/>
        </authorList>
    </citation>
    <scope>NUCLEOTIDE SEQUENCE</scope>
    <source>
        <strain evidence="3">Sampled in the wild</strain>
    </source>
</reference>
<dbReference type="AlphaFoldDB" id="A0A8K0P1W7"/>
<name>A0A8K0P1W7_LADFU</name>